<organism evidence="2 3">
    <name type="scientific">Filimonas zeae</name>
    <dbReference type="NCBI Taxonomy" id="1737353"/>
    <lineage>
        <taxon>Bacteria</taxon>
        <taxon>Pseudomonadati</taxon>
        <taxon>Bacteroidota</taxon>
        <taxon>Chitinophagia</taxon>
        <taxon>Chitinophagales</taxon>
        <taxon>Chitinophagaceae</taxon>
        <taxon>Filimonas</taxon>
    </lineage>
</organism>
<dbReference type="EMBL" id="BMIB01000004">
    <property type="protein sequence ID" value="GGH76447.1"/>
    <property type="molecule type" value="Genomic_DNA"/>
</dbReference>
<keyword evidence="3" id="KW-1185">Reference proteome</keyword>
<dbReference type="AlphaFoldDB" id="A0A917MY31"/>
<reference evidence="2" key="1">
    <citation type="journal article" date="2014" name="Int. J. Syst. Evol. Microbiol.">
        <title>Complete genome sequence of Corynebacterium casei LMG S-19264T (=DSM 44701T), isolated from a smear-ripened cheese.</title>
        <authorList>
            <consortium name="US DOE Joint Genome Institute (JGI-PGF)"/>
            <person name="Walter F."/>
            <person name="Albersmeier A."/>
            <person name="Kalinowski J."/>
            <person name="Ruckert C."/>
        </authorList>
    </citation>
    <scope>NUCLEOTIDE SEQUENCE</scope>
    <source>
        <strain evidence="2">CGMCC 1.15290</strain>
    </source>
</reference>
<reference evidence="2" key="2">
    <citation type="submission" date="2020-09" db="EMBL/GenBank/DDBJ databases">
        <authorList>
            <person name="Sun Q."/>
            <person name="Zhou Y."/>
        </authorList>
    </citation>
    <scope>NUCLEOTIDE SEQUENCE</scope>
    <source>
        <strain evidence="2">CGMCC 1.15290</strain>
    </source>
</reference>
<feature type="chain" id="PRO_5037205234" evidence="1">
    <location>
        <begin position="21"/>
        <end position="531"/>
    </location>
</feature>
<dbReference type="Proteomes" id="UP000627292">
    <property type="component" value="Unassembled WGS sequence"/>
</dbReference>
<accession>A0A917MY31</accession>
<gene>
    <name evidence="2" type="ORF">GCM10011379_41300</name>
</gene>
<feature type="signal peptide" evidence="1">
    <location>
        <begin position="1"/>
        <end position="20"/>
    </location>
</feature>
<evidence type="ECO:0000256" key="1">
    <source>
        <dbReference type="SAM" id="SignalP"/>
    </source>
</evidence>
<proteinExistence type="predicted"/>
<protein>
    <submittedName>
        <fullName evidence="2">Uncharacterized protein</fullName>
    </submittedName>
</protein>
<comment type="caution">
    <text evidence="2">The sequence shown here is derived from an EMBL/GenBank/DDBJ whole genome shotgun (WGS) entry which is preliminary data.</text>
</comment>
<evidence type="ECO:0000313" key="2">
    <source>
        <dbReference type="EMBL" id="GGH76447.1"/>
    </source>
</evidence>
<keyword evidence="1" id="KW-0732">Signal</keyword>
<dbReference type="RefSeq" id="WP_188955900.1">
    <property type="nucleotide sequence ID" value="NZ_BMIB01000004.1"/>
</dbReference>
<evidence type="ECO:0000313" key="3">
    <source>
        <dbReference type="Proteomes" id="UP000627292"/>
    </source>
</evidence>
<name>A0A917MY31_9BACT</name>
<sequence length="531" mass="59507">MKKIFLPLAGLLPAFTPTLAQQVKINWGEESKKELSFGSFVNGAGTDMIKLCFEYKGSAFFGARRKITPVLARYTDNLAESNVRSFEVDDKNISFNNLLSVKGKLYLFTNQYDGSTKTTTFYSQSLDITTLSPVGGVRSLGAFDAINKSSQSSVGYELSKDSSHILMFGLAPASKKENERYYIGVYDYNMTPLWDNTVTLPYADKYITVLDRLVTNDGRVGVIIKHYDQEVSREAVVKDGAKVPSYETKLLIYDKSKGAPLEMLLNPGNKFVHTAQLTGDNGGNLQLFGLYKEKHNGYITGYFVAGIDKAGKVTTRNVNAFPEALMHLIKTDKQGTDKDLDPGLSNYFKLAYVEDRPDGSMDYLLEYTAEIYHPGSYSYVNGVSSNTPPWWEYRYGDIINISVKKNGTHAICRIPKMQISRDIKSYSSFKALPYENKMLLFYNDDEDNVERALEKKPDQLTKFTKSVFVMATIDETGNLARKVLYTNRDMNVTTAVRECAPLDKNRIGLYAQKSAGLFSSGKDMVGILELK</sequence>